<name>A0AAD6JUC4_9ROSI</name>
<reference evidence="1 2" key="1">
    <citation type="journal article" date="2023" name="Int. J. Mol. Sci.">
        <title>De Novo Assembly and Annotation of 11 Diverse Shrub Willow (Salix) Genomes Reveals Novel Gene Organization in Sex-Linked Regions.</title>
        <authorList>
            <person name="Hyden B."/>
            <person name="Feng K."/>
            <person name="Yates T.B."/>
            <person name="Jawdy S."/>
            <person name="Cereghino C."/>
            <person name="Smart L.B."/>
            <person name="Muchero W."/>
        </authorList>
    </citation>
    <scope>NUCLEOTIDE SEQUENCE [LARGE SCALE GENOMIC DNA]</scope>
    <source>
        <tissue evidence="1">Shoot tip</tissue>
    </source>
</reference>
<evidence type="ECO:0000313" key="1">
    <source>
        <dbReference type="EMBL" id="KAJ6411486.1"/>
    </source>
</evidence>
<evidence type="ECO:0000313" key="2">
    <source>
        <dbReference type="Proteomes" id="UP001162972"/>
    </source>
</evidence>
<dbReference type="AlphaFoldDB" id="A0AAD6JUC4"/>
<dbReference type="SUPFAM" id="SSF52540">
    <property type="entry name" value="P-loop containing nucleoside triphosphate hydrolases"/>
    <property type="match status" value="1"/>
</dbReference>
<gene>
    <name evidence="1" type="ORF">OIU84_008123</name>
</gene>
<accession>A0AAD6JUC4</accession>
<protein>
    <recommendedName>
        <fullName evidence="3">Phosphoribulokinase/uridine kinase domain-containing protein</fullName>
    </recommendedName>
</protein>
<organism evidence="1 2">
    <name type="scientific">Salix udensis</name>
    <dbReference type="NCBI Taxonomy" id="889485"/>
    <lineage>
        <taxon>Eukaryota</taxon>
        <taxon>Viridiplantae</taxon>
        <taxon>Streptophyta</taxon>
        <taxon>Embryophyta</taxon>
        <taxon>Tracheophyta</taxon>
        <taxon>Spermatophyta</taxon>
        <taxon>Magnoliopsida</taxon>
        <taxon>eudicotyledons</taxon>
        <taxon>Gunneridae</taxon>
        <taxon>Pentapetalae</taxon>
        <taxon>rosids</taxon>
        <taxon>fabids</taxon>
        <taxon>Malpighiales</taxon>
        <taxon>Salicaceae</taxon>
        <taxon>Saliceae</taxon>
        <taxon>Salix</taxon>
    </lineage>
</organism>
<dbReference type="Proteomes" id="UP001162972">
    <property type="component" value="Chromosome 15Z"/>
</dbReference>
<proteinExistence type="predicted"/>
<dbReference type="InterPro" id="IPR027417">
    <property type="entry name" value="P-loop_NTPase"/>
</dbReference>
<evidence type="ECO:0008006" key="3">
    <source>
        <dbReference type="Google" id="ProtNLM"/>
    </source>
</evidence>
<sequence>MAQDTTSPGFDSPRRRSGLLRDQVQALLAQKNDGLILVGVAGPSGAGKTVFTDKVVSFMPSIAVIAMDNYNDSSRIIDGNFDGKIHFCLFASFQ</sequence>
<dbReference type="EMBL" id="JAPFFJ010000014">
    <property type="protein sequence ID" value="KAJ6411486.1"/>
    <property type="molecule type" value="Genomic_DNA"/>
</dbReference>
<keyword evidence="2" id="KW-1185">Reference proteome</keyword>
<dbReference type="Gene3D" id="3.40.50.300">
    <property type="entry name" value="P-loop containing nucleotide triphosphate hydrolases"/>
    <property type="match status" value="1"/>
</dbReference>
<comment type="caution">
    <text evidence="1">The sequence shown here is derived from an EMBL/GenBank/DDBJ whole genome shotgun (WGS) entry which is preliminary data.</text>
</comment>